<sequence length="98" mass="10740">MFFFQQQKFVVAVVVLCVAGVVSSQGPVPCAKEISDKCPEVDGANPNYFSVPDNCAQFCQCASGTAWLFTCPETTLWDQKQDYCNFADQVDCGSRPIV</sequence>
<protein>
    <recommendedName>
        <fullName evidence="2">Chitin-binding type-2 domain-containing protein</fullName>
    </recommendedName>
</protein>
<proteinExistence type="predicted"/>
<dbReference type="Pfam" id="PF01607">
    <property type="entry name" value="CBM_14"/>
    <property type="match status" value="1"/>
</dbReference>
<dbReference type="GO" id="GO:0005576">
    <property type="term" value="C:extracellular region"/>
    <property type="evidence" value="ECO:0007669"/>
    <property type="project" value="InterPro"/>
</dbReference>
<reference evidence="3" key="1">
    <citation type="submission" date="2023-10" db="EMBL/GenBank/DDBJ databases">
        <title>Genome assemblies of two species of porcelain crab, Petrolisthes cinctipes and Petrolisthes manimaculis (Anomura: Porcellanidae).</title>
        <authorList>
            <person name="Angst P."/>
        </authorList>
    </citation>
    <scope>NUCLEOTIDE SEQUENCE</scope>
    <source>
        <strain evidence="3">PB745_01</strain>
        <tissue evidence="3">Gill</tissue>
    </source>
</reference>
<dbReference type="EMBL" id="JAWQEG010007218">
    <property type="protein sequence ID" value="KAK3852831.1"/>
    <property type="molecule type" value="Genomic_DNA"/>
</dbReference>
<feature type="signal peptide" evidence="1">
    <location>
        <begin position="1"/>
        <end position="24"/>
    </location>
</feature>
<organism evidence="3 4">
    <name type="scientific">Petrolisthes cinctipes</name>
    <name type="common">Flat porcelain crab</name>
    <dbReference type="NCBI Taxonomy" id="88211"/>
    <lineage>
        <taxon>Eukaryota</taxon>
        <taxon>Metazoa</taxon>
        <taxon>Ecdysozoa</taxon>
        <taxon>Arthropoda</taxon>
        <taxon>Crustacea</taxon>
        <taxon>Multicrustacea</taxon>
        <taxon>Malacostraca</taxon>
        <taxon>Eumalacostraca</taxon>
        <taxon>Eucarida</taxon>
        <taxon>Decapoda</taxon>
        <taxon>Pleocyemata</taxon>
        <taxon>Anomura</taxon>
        <taxon>Galatheoidea</taxon>
        <taxon>Porcellanidae</taxon>
        <taxon>Petrolisthes</taxon>
    </lineage>
</organism>
<evidence type="ECO:0000313" key="4">
    <source>
        <dbReference type="Proteomes" id="UP001286313"/>
    </source>
</evidence>
<dbReference type="SMART" id="SM00494">
    <property type="entry name" value="ChtBD2"/>
    <property type="match status" value="1"/>
</dbReference>
<accession>A0AAE1BL90</accession>
<dbReference type="PROSITE" id="PS50940">
    <property type="entry name" value="CHIT_BIND_II"/>
    <property type="match status" value="1"/>
</dbReference>
<keyword evidence="1" id="KW-0732">Signal</keyword>
<dbReference type="InterPro" id="IPR002557">
    <property type="entry name" value="Chitin-bd_dom"/>
</dbReference>
<keyword evidence="4" id="KW-1185">Reference proteome</keyword>
<name>A0AAE1BL90_PETCI</name>
<dbReference type="SUPFAM" id="SSF57625">
    <property type="entry name" value="Invertebrate chitin-binding proteins"/>
    <property type="match status" value="1"/>
</dbReference>
<dbReference type="AlphaFoldDB" id="A0AAE1BL90"/>
<dbReference type="Gene3D" id="2.170.140.10">
    <property type="entry name" value="Chitin binding domain"/>
    <property type="match status" value="1"/>
</dbReference>
<comment type="caution">
    <text evidence="3">The sequence shown here is derived from an EMBL/GenBank/DDBJ whole genome shotgun (WGS) entry which is preliminary data.</text>
</comment>
<dbReference type="InterPro" id="IPR036508">
    <property type="entry name" value="Chitin-bd_dom_sf"/>
</dbReference>
<dbReference type="GO" id="GO:0008061">
    <property type="term" value="F:chitin binding"/>
    <property type="evidence" value="ECO:0007669"/>
    <property type="project" value="InterPro"/>
</dbReference>
<evidence type="ECO:0000259" key="2">
    <source>
        <dbReference type="PROSITE" id="PS50940"/>
    </source>
</evidence>
<feature type="chain" id="PRO_5041947445" description="Chitin-binding type-2 domain-containing protein" evidence="1">
    <location>
        <begin position="25"/>
        <end position="98"/>
    </location>
</feature>
<dbReference type="Proteomes" id="UP001286313">
    <property type="component" value="Unassembled WGS sequence"/>
</dbReference>
<evidence type="ECO:0000313" key="3">
    <source>
        <dbReference type="EMBL" id="KAK3852831.1"/>
    </source>
</evidence>
<evidence type="ECO:0000256" key="1">
    <source>
        <dbReference type="SAM" id="SignalP"/>
    </source>
</evidence>
<feature type="domain" description="Chitin-binding type-2" evidence="2">
    <location>
        <begin position="35"/>
        <end position="94"/>
    </location>
</feature>
<gene>
    <name evidence="3" type="ORF">Pcinc_040598</name>
</gene>